<evidence type="ECO:0008006" key="3">
    <source>
        <dbReference type="Google" id="ProtNLM"/>
    </source>
</evidence>
<evidence type="ECO:0000313" key="2">
    <source>
        <dbReference type="Proteomes" id="UP001362999"/>
    </source>
</evidence>
<evidence type="ECO:0000313" key="1">
    <source>
        <dbReference type="EMBL" id="KAK7012886.1"/>
    </source>
</evidence>
<dbReference type="AlphaFoldDB" id="A0AAW0AK04"/>
<organism evidence="1 2">
    <name type="scientific">Favolaschia claudopus</name>
    <dbReference type="NCBI Taxonomy" id="2862362"/>
    <lineage>
        <taxon>Eukaryota</taxon>
        <taxon>Fungi</taxon>
        <taxon>Dikarya</taxon>
        <taxon>Basidiomycota</taxon>
        <taxon>Agaricomycotina</taxon>
        <taxon>Agaricomycetes</taxon>
        <taxon>Agaricomycetidae</taxon>
        <taxon>Agaricales</taxon>
        <taxon>Marasmiineae</taxon>
        <taxon>Mycenaceae</taxon>
        <taxon>Favolaschia</taxon>
    </lineage>
</organism>
<reference evidence="1 2" key="1">
    <citation type="journal article" date="2024" name="J Genomics">
        <title>Draft genome sequencing and assembly of Favolaschia claudopus CIRM-BRFM 2984 isolated from oak limbs.</title>
        <authorList>
            <person name="Navarro D."/>
            <person name="Drula E."/>
            <person name="Chaduli D."/>
            <person name="Cazenave R."/>
            <person name="Ahrendt S."/>
            <person name="Wang J."/>
            <person name="Lipzen A."/>
            <person name="Daum C."/>
            <person name="Barry K."/>
            <person name="Grigoriev I.V."/>
            <person name="Favel A."/>
            <person name="Rosso M.N."/>
            <person name="Martin F."/>
        </authorList>
    </citation>
    <scope>NUCLEOTIDE SEQUENCE [LARGE SCALE GENOMIC DNA]</scope>
    <source>
        <strain evidence="1 2">CIRM-BRFM 2984</strain>
    </source>
</reference>
<dbReference type="Proteomes" id="UP001362999">
    <property type="component" value="Unassembled WGS sequence"/>
</dbReference>
<gene>
    <name evidence="1" type="ORF">R3P38DRAFT_3010358</name>
</gene>
<protein>
    <recommendedName>
        <fullName evidence="3">Secreted protein</fullName>
    </recommendedName>
</protein>
<dbReference type="EMBL" id="JAWWNJ010000062">
    <property type="protein sequence ID" value="KAK7012886.1"/>
    <property type="molecule type" value="Genomic_DNA"/>
</dbReference>
<proteinExistence type="predicted"/>
<accession>A0AAW0AK04</accession>
<comment type="caution">
    <text evidence="1">The sequence shown here is derived from an EMBL/GenBank/DDBJ whole genome shotgun (WGS) entry which is preliminary data.</text>
</comment>
<feature type="non-terminal residue" evidence="1">
    <location>
        <position position="135"/>
    </location>
</feature>
<keyword evidence="2" id="KW-1185">Reference proteome</keyword>
<name>A0AAW0AK04_9AGAR</name>
<sequence length="135" mass="15014">MLVAQCLCTAPTLASALLLPWCMMVGFAFARPFAAQGENLRLLLSFHISHLSSRISSRLSSPQHTAHFARLSSYFSPLPRPRTLSSPAATVYGCVVAASFFRSCAGLIPRRSDGWWHHRRRSLPCLLSCGRPRWT</sequence>